<sequence length="142" mass="16175">MNPLFNDSHYLQELSSCLIQNLAHLIETRPRDPIEFLALSLKHHRRIHPRLVHTGQPTDDKTEKSKITSLAIVLDEVSCQLSIISSKVTENKQAKTMLLTNTNENDLIDEDNIDLKHKLFVHGEFLTDSAMVADLFDDDDIS</sequence>
<dbReference type="AlphaFoldDB" id="A0AAV2HH82"/>
<dbReference type="EMBL" id="CAXITT010000091">
    <property type="protein sequence ID" value="CAL1531491.1"/>
    <property type="molecule type" value="Genomic_DNA"/>
</dbReference>
<dbReference type="CDD" id="cd22966">
    <property type="entry name" value="DD_DYDC-like"/>
    <property type="match status" value="1"/>
</dbReference>
<reference evidence="1 2" key="1">
    <citation type="submission" date="2024-04" db="EMBL/GenBank/DDBJ databases">
        <authorList>
            <consortium name="Genoscope - CEA"/>
            <person name="William W."/>
        </authorList>
    </citation>
    <scope>NUCLEOTIDE SEQUENCE [LARGE SCALE GENOMIC DNA]</scope>
</reference>
<dbReference type="Proteomes" id="UP001497497">
    <property type="component" value="Unassembled WGS sequence"/>
</dbReference>
<accession>A0AAV2HH82</accession>
<dbReference type="Pfam" id="PF05186">
    <property type="entry name" value="Dpy-30"/>
    <property type="match status" value="1"/>
</dbReference>
<dbReference type="InterPro" id="IPR007858">
    <property type="entry name" value="Dpy-30_motif"/>
</dbReference>
<evidence type="ECO:0000313" key="2">
    <source>
        <dbReference type="Proteomes" id="UP001497497"/>
    </source>
</evidence>
<comment type="caution">
    <text evidence="1">The sequence shown here is derived from an EMBL/GenBank/DDBJ whole genome shotgun (WGS) entry which is preliminary data.</text>
</comment>
<gene>
    <name evidence="1" type="ORF">GSLYS_00005586001</name>
</gene>
<protein>
    <submittedName>
        <fullName evidence="1">Uncharacterized protein</fullName>
    </submittedName>
</protein>
<evidence type="ECO:0000313" key="1">
    <source>
        <dbReference type="EMBL" id="CAL1531491.1"/>
    </source>
</evidence>
<organism evidence="1 2">
    <name type="scientific">Lymnaea stagnalis</name>
    <name type="common">Great pond snail</name>
    <name type="synonym">Helix stagnalis</name>
    <dbReference type="NCBI Taxonomy" id="6523"/>
    <lineage>
        <taxon>Eukaryota</taxon>
        <taxon>Metazoa</taxon>
        <taxon>Spiralia</taxon>
        <taxon>Lophotrochozoa</taxon>
        <taxon>Mollusca</taxon>
        <taxon>Gastropoda</taxon>
        <taxon>Heterobranchia</taxon>
        <taxon>Euthyneura</taxon>
        <taxon>Panpulmonata</taxon>
        <taxon>Hygrophila</taxon>
        <taxon>Lymnaeoidea</taxon>
        <taxon>Lymnaeidae</taxon>
        <taxon>Lymnaea</taxon>
    </lineage>
</organism>
<keyword evidence="2" id="KW-1185">Reference proteome</keyword>
<proteinExistence type="predicted"/>
<dbReference type="InterPro" id="IPR049630">
    <property type="entry name" value="DYDC-like_DD"/>
</dbReference>
<name>A0AAV2HH82_LYMST</name>